<dbReference type="EMBL" id="JABEZX010109794">
    <property type="protein sequence ID" value="MBA0575151.1"/>
    <property type="molecule type" value="Genomic_DNA"/>
</dbReference>
<protein>
    <submittedName>
        <fullName evidence="1">Uncharacterized protein</fullName>
    </submittedName>
</protein>
<evidence type="ECO:0000313" key="2">
    <source>
        <dbReference type="Proteomes" id="UP000593572"/>
    </source>
</evidence>
<accession>A0A7J8NDV6</accession>
<keyword evidence="2" id="KW-1185">Reference proteome</keyword>
<proteinExistence type="predicted"/>
<organism evidence="1 2">
    <name type="scientific">Gossypium lobatum</name>
    <dbReference type="NCBI Taxonomy" id="34289"/>
    <lineage>
        <taxon>Eukaryota</taxon>
        <taxon>Viridiplantae</taxon>
        <taxon>Streptophyta</taxon>
        <taxon>Embryophyta</taxon>
        <taxon>Tracheophyta</taxon>
        <taxon>Spermatophyta</taxon>
        <taxon>Magnoliopsida</taxon>
        <taxon>eudicotyledons</taxon>
        <taxon>Gunneridae</taxon>
        <taxon>Pentapetalae</taxon>
        <taxon>rosids</taxon>
        <taxon>malvids</taxon>
        <taxon>Malvales</taxon>
        <taxon>Malvaceae</taxon>
        <taxon>Malvoideae</taxon>
        <taxon>Gossypium</taxon>
    </lineage>
</organism>
<dbReference type="Proteomes" id="UP000593572">
    <property type="component" value="Unassembled WGS sequence"/>
</dbReference>
<evidence type="ECO:0000313" key="1">
    <source>
        <dbReference type="EMBL" id="MBA0575151.1"/>
    </source>
</evidence>
<comment type="caution">
    <text evidence="1">The sequence shown here is derived from an EMBL/GenBank/DDBJ whole genome shotgun (WGS) entry which is preliminary data.</text>
</comment>
<gene>
    <name evidence="1" type="ORF">Golob_024636</name>
</gene>
<name>A0A7J8NDV6_9ROSI</name>
<sequence>MRVKERVNEGSSDARNCYWCGFIVIFGRWKMSHIGSSQKTTPH</sequence>
<dbReference type="AlphaFoldDB" id="A0A7J8NDV6"/>
<reference evidence="1 2" key="1">
    <citation type="journal article" date="2019" name="Genome Biol. Evol.">
        <title>Insights into the evolution of the New World diploid cottons (Gossypium, subgenus Houzingenia) based on genome sequencing.</title>
        <authorList>
            <person name="Grover C.E."/>
            <person name="Arick M.A. 2nd"/>
            <person name="Thrash A."/>
            <person name="Conover J.L."/>
            <person name="Sanders W.S."/>
            <person name="Peterson D.G."/>
            <person name="Frelichowski J.E."/>
            <person name="Scheffler J.A."/>
            <person name="Scheffler B.E."/>
            <person name="Wendel J.F."/>
        </authorList>
    </citation>
    <scope>NUCLEOTIDE SEQUENCE [LARGE SCALE GENOMIC DNA]</scope>
    <source>
        <strain evidence="1">157</strain>
        <tissue evidence="1">Leaf</tissue>
    </source>
</reference>